<feature type="compositionally biased region" description="Polar residues" evidence="3">
    <location>
        <begin position="770"/>
        <end position="780"/>
    </location>
</feature>
<dbReference type="PANTHER" id="PTHR46082">
    <property type="entry name" value="ATP/GTP-BINDING PROTEIN-RELATED"/>
    <property type="match status" value="1"/>
</dbReference>
<feature type="repeat" description="ANK" evidence="2">
    <location>
        <begin position="1054"/>
        <end position="1086"/>
    </location>
</feature>
<reference evidence="5 6" key="1">
    <citation type="submission" date="2023-01" db="EMBL/GenBank/DDBJ databases">
        <title>Analysis of 21 Apiospora genomes using comparative genomics revels a genus with tremendous synthesis potential of carbohydrate active enzymes and secondary metabolites.</title>
        <authorList>
            <person name="Sorensen T."/>
        </authorList>
    </citation>
    <scope>NUCLEOTIDE SEQUENCE [LARGE SCALE GENOMIC DNA]</scope>
    <source>
        <strain evidence="5 6">CBS 33761</strain>
    </source>
</reference>
<accession>A0ABR1SDR0</accession>
<dbReference type="Gene3D" id="1.25.40.20">
    <property type="entry name" value="Ankyrin repeat-containing domain"/>
    <property type="match status" value="1"/>
</dbReference>
<dbReference type="InterPro" id="IPR056884">
    <property type="entry name" value="NPHP3-like_N"/>
</dbReference>
<dbReference type="PROSITE" id="PS50088">
    <property type="entry name" value="ANK_REPEAT"/>
    <property type="match status" value="3"/>
</dbReference>
<dbReference type="InterPro" id="IPR027417">
    <property type="entry name" value="P-loop_NTPase"/>
</dbReference>
<feature type="repeat" description="ANK" evidence="2">
    <location>
        <begin position="1026"/>
        <end position="1053"/>
    </location>
</feature>
<evidence type="ECO:0000313" key="6">
    <source>
        <dbReference type="Proteomes" id="UP001444661"/>
    </source>
</evidence>
<feature type="domain" description="NACHT" evidence="4">
    <location>
        <begin position="415"/>
        <end position="564"/>
    </location>
</feature>
<dbReference type="Pfam" id="PF12796">
    <property type="entry name" value="Ank_2"/>
    <property type="match status" value="2"/>
</dbReference>
<evidence type="ECO:0000256" key="3">
    <source>
        <dbReference type="SAM" id="MobiDB-lite"/>
    </source>
</evidence>
<dbReference type="Gene3D" id="3.40.50.300">
    <property type="entry name" value="P-loop containing nucleotide triphosphate hydrolases"/>
    <property type="match status" value="1"/>
</dbReference>
<evidence type="ECO:0000259" key="4">
    <source>
        <dbReference type="PROSITE" id="PS50837"/>
    </source>
</evidence>
<evidence type="ECO:0000256" key="2">
    <source>
        <dbReference type="PROSITE-ProRule" id="PRU00023"/>
    </source>
</evidence>
<feature type="repeat" description="ANK" evidence="2">
    <location>
        <begin position="926"/>
        <end position="958"/>
    </location>
</feature>
<feature type="region of interest" description="Disordered" evidence="3">
    <location>
        <begin position="760"/>
        <end position="780"/>
    </location>
</feature>
<keyword evidence="6" id="KW-1185">Reference proteome</keyword>
<proteinExistence type="predicted"/>
<comment type="caution">
    <text evidence="5">The sequence shown here is derived from an EMBL/GenBank/DDBJ whole genome shotgun (WGS) entry which is preliminary data.</text>
</comment>
<dbReference type="PRINTS" id="PR01415">
    <property type="entry name" value="ANKYRIN"/>
</dbReference>
<gene>
    <name evidence="5" type="ORF">PG993_010826</name>
</gene>
<dbReference type="PANTHER" id="PTHR46082:SF11">
    <property type="entry name" value="AAA+ ATPASE DOMAIN-CONTAINING PROTEIN-RELATED"/>
    <property type="match status" value="1"/>
</dbReference>
<dbReference type="InterPro" id="IPR053137">
    <property type="entry name" value="NLR-like"/>
</dbReference>
<dbReference type="Proteomes" id="UP001444661">
    <property type="component" value="Unassembled WGS sequence"/>
</dbReference>
<dbReference type="Gene3D" id="3.40.50.1580">
    <property type="entry name" value="Nucleoside phosphorylase domain"/>
    <property type="match status" value="1"/>
</dbReference>
<dbReference type="SUPFAM" id="SSF53167">
    <property type="entry name" value="Purine and uridine phosphorylases"/>
    <property type="match status" value="1"/>
</dbReference>
<dbReference type="PROSITE" id="PS50837">
    <property type="entry name" value="NACHT"/>
    <property type="match status" value="1"/>
</dbReference>
<dbReference type="Pfam" id="PF01048">
    <property type="entry name" value="PNP_UDP_1"/>
    <property type="match status" value="1"/>
</dbReference>
<organism evidence="5 6">
    <name type="scientific">Apiospora rasikravindrae</name>
    <dbReference type="NCBI Taxonomy" id="990691"/>
    <lineage>
        <taxon>Eukaryota</taxon>
        <taxon>Fungi</taxon>
        <taxon>Dikarya</taxon>
        <taxon>Ascomycota</taxon>
        <taxon>Pezizomycotina</taxon>
        <taxon>Sordariomycetes</taxon>
        <taxon>Xylariomycetidae</taxon>
        <taxon>Amphisphaeriales</taxon>
        <taxon>Apiosporaceae</taxon>
        <taxon>Apiospora</taxon>
    </lineage>
</organism>
<keyword evidence="1" id="KW-0677">Repeat</keyword>
<name>A0ABR1SDR0_9PEZI</name>
<dbReference type="Pfam" id="PF24883">
    <property type="entry name" value="NPHP3_N"/>
    <property type="match status" value="1"/>
</dbReference>
<dbReference type="EMBL" id="JAQQWK010000010">
    <property type="protein sequence ID" value="KAK8029535.1"/>
    <property type="molecule type" value="Genomic_DNA"/>
</dbReference>
<keyword evidence="2" id="KW-0040">ANK repeat</keyword>
<dbReference type="SUPFAM" id="SSF48403">
    <property type="entry name" value="Ankyrin repeat"/>
    <property type="match status" value="1"/>
</dbReference>
<dbReference type="SUPFAM" id="SSF52540">
    <property type="entry name" value="P-loop containing nucleoside triphosphate hydrolases"/>
    <property type="match status" value="1"/>
</dbReference>
<dbReference type="PROSITE" id="PS50297">
    <property type="entry name" value="ANK_REP_REGION"/>
    <property type="match status" value="3"/>
</dbReference>
<dbReference type="InterPro" id="IPR007111">
    <property type="entry name" value="NACHT_NTPase"/>
</dbReference>
<evidence type="ECO:0000256" key="1">
    <source>
        <dbReference type="ARBA" id="ARBA00022737"/>
    </source>
</evidence>
<dbReference type="SMART" id="SM00248">
    <property type="entry name" value="ANK"/>
    <property type="match status" value="5"/>
</dbReference>
<dbReference type="InterPro" id="IPR035994">
    <property type="entry name" value="Nucleoside_phosphorylase_sf"/>
</dbReference>
<sequence>MATKRQRSPSGDGDELKTLKRQNVYNALTHAGPASIAPNPNLSHADYTIAWICALHLELAASRALFDEEHEPLVAHDGDHNSYVLGRIAKHNVVMAALPGVYGKVNAAAVSTNLKRSFPNIKATLMVGIGGGAPGEADLYLGDVVVGTRVMEYDLGKTTNDGQFECTAIPKLPSSLLLSAVMNLRSKHGMDPWSFRSQELMRTRLPRYPRPAKPDRLFQKSYPHPSGAETCDKCDDSELQPRLRRLTENFWIHYGVVASGDSVNKDACKRDDISRTLQAKCFEMESAGVMDSLECLPIRGICDYSDSHKNKVWQDYAAATAASYARELLETIPSLTSGQVPSIVQDAVTTSSVPSPSFELINKRKRFLDLLDFPQINARKDAIRAQQGKTCCWFLTHPKYLNWTDLNSHGALYSSLLWLRGKAGAGKSTLMKFLYSKAKNRRSGATVVSFFFNARGDYLEKSITGMYRSLLKQILTHLPGLQLILDEIESSFTCDTVCSNLNALKDILKCAVMALGRQCLICFIDALDECNEDDVRDMVQFFDDLTDSATEENIQLRVCFSSRPYPYIQVDEKIVLTLENETGHTKTLAIMFGNVSKLRRNFSPISNARSSRKLQVYSYILTRDQERPEELRRCILWVLCASRPLTPGEFYHAMWAGGLNDGQVDDEIPDAEDNEGNTALATSSSKGLVEVTNAAKKGSTVQFIHESVRDFLIKDRGLQELWPDLGFEWEGPSHESLRICCESYLMHPAVLPIIKQTPPTDISADDNCPTEENSGDSPRITNIKAAPAKMPAFLEYTSQHILDHANKAAPSVPQGEFLTRFFPLLGTEALNRCQPIKIRRYGSSATPIYILAEQGQSNLVRTRLEVESLPSIKYDEALRFKHPLFAAMARGHKDTVAVLLDLPSVNFEGENLMEGIKRISDMRAFKGRTPMSWAAQEGKLKLVEVLARKGESLIQDDPGNYEPMERAAFAGHEAVVRFFFDNGVDLNNNHTAIDYAIEGNHGDLALALLQRLDNWNPIKDEPNCWLHLAARHGHLDVIELLINKGADVDSSYVLGRTVLIVASIFGHEAIVRFLINRGANLTASAGYQGVRGRKKALDTQQPLYNSVNFVQNKIKLRSAGNRSRSGVWPPLLAFVEIAIIPANFISVQVY</sequence>
<protein>
    <recommendedName>
        <fullName evidence="4">NACHT domain-containing protein</fullName>
    </recommendedName>
</protein>
<dbReference type="InterPro" id="IPR002110">
    <property type="entry name" value="Ankyrin_rpt"/>
</dbReference>
<evidence type="ECO:0000313" key="5">
    <source>
        <dbReference type="EMBL" id="KAK8029535.1"/>
    </source>
</evidence>
<dbReference type="InterPro" id="IPR000845">
    <property type="entry name" value="Nucleoside_phosphorylase_d"/>
</dbReference>
<dbReference type="InterPro" id="IPR036770">
    <property type="entry name" value="Ankyrin_rpt-contain_sf"/>
</dbReference>